<reference evidence="1 2" key="1">
    <citation type="submission" date="2019-02" db="EMBL/GenBank/DDBJ databases">
        <title>Deep-cultivation of Planctomycetes and their phenomic and genomic characterization uncovers novel biology.</title>
        <authorList>
            <person name="Wiegand S."/>
            <person name="Jogler M."/>
            <person name="Boedeker C."/>
            <person name="Pinto D."/>
            <person name="Vollmers J."/>
            <person name="Rivas-Marin E."/>
            <person name="Kohn T."/>
            <person name="Peeters S.H."/>
            <person name="Heuer A."/>
            <person name="Rast P."/>
            <person name="Oberbeckmann S."/>
            <person name="Bunk B."/>
            <person name="Jeske O."/>
            <person name="Meyerdierks A."/>
            <person name="Storesund J.E."/>
            <person name="Kallscheuer N."/>
            <person name="Luecker S."/>
            <person name="Lage O.M."/>
            <person name="Pohl T."/>
            <person name="Merkel B.J."/>
            <person name="Hornburger P."/>
            <person name="Mueller R.-W."/>
            <person name="Bruemmer F."/>
            <person name="Labrenz M."/>
            <person name="Spormann A.M."/>
            <person name="Op den Camp H."/>
            <person name="Overmann J."/>
            <person name="Amann R."/>
            <person name="Jetten M.S.M."/>
            <person name="Mascher T."/>
            <person name="Medema M.H."/>
            <person name="Devos D.P."/>
            <person name="Kaster A.-K."/>
            <person name="Ovreas L."/>
            <person name="Rohde M."/>
            <person name="Galperin M.Y."/>
            <person name="Jogler C."/>
        </authorList>
    </citation>
    <scope>NUCLEOTIDE SEQUENCE [LARGE SCALE GENOMIC DNA]</scope>
    <source>
        <strain evidence="1 2">Pan44</strain>
    </source>
</reference>
<proteinExistence type="predicted"/>
<name>A0A517SCQ5_9PLAN</name>
<dbReference type="AlphaFoldDB" id="A0A517SCQ5"/>
<dbReference type="InParanoid" id="A0A517SCQ5"/>
<keyword evidence="2" id="KW-1185">Reference proteome</keyword>
<dbReference type="KEGG" id="ccos:Pan44_19300"/>
<sequence length="330" mass="35301">MQASRNLHLCGLSHSVATLGIALARNRNTEISICVWTNIDYRTHPGVAVIALAREPYLCFEVHTPPGLFRKEVSMSRTLTLLCTAIVCAVAASSSAAELSPGQKELQEARSQGQHLFILFSRKNDAATQTMRQTLTTETAKHPEQRRLVEIDVANPQEKVLIDQWQLGRAPMPLTLAIAPNRAVTGGFPVRVTAEQLDKAIVSKGTAACLLAGQTKKLALLCVHHDPAMEVPNGVADFLKDPAYGMSTEVVSISSGDPTEQEFLKSLKLTNHPSTTTALIAPPGTVLASYPTSVTKDQIVATLKTAQSSCCPGGKCGPNGCQPAKTTARN</sequence>
<evidence type="ECO:0000313" key="1">
    <source>
        <dbReference type="EMBL" id="QDT53904.1"/>
    </source>
</evidence>
<evidence type="ECO:0008006" key="3">
    <source>
        <dbReference type="Google" id="ProtNLM"/>
    </source>
</evidence>
<dbReference type="EMBL" id="CP036271">
    <property type="protein sequence ID" value="QDT53904.1"/>
    <property type="molecule type" value="Genomic_DNA"/>
</dbReference>
<evidence type="ECO:0000313" key="2">
    <source>
        <dbReference type="Proteomes" id="UP000315700"/>
    </source>
</evidence>
<gene>
    <name evidence="1" type="ORF">Pan44_19300</name>
</gene>
<protein>
    <recommendedName>
        <fullName evidence="3">Thioredoxin domain-containing protein</fullName>
    </recommendedName>
</protein>
<dbReference type="Proteomes" id="UP000315700">
    <property type="component" value="Chromosome"/>
</dbReference>
<organism evidence="1 2">
    <name type="scientific">Caulifigura coniformis</name>
    <dbReference type="NCBI Taxonomy" id="2527983"/>
    <lineage>
        <taxon>Bacteria</taxon>
        <taxon>Pseudomonadati</taxon>
        <taxon>Planctomycetota</taxon>
        <taxon>Planctomycetia</taxon>
        <taxon>Planctomycetales</taxon>
        <taxon>Planctomycetaceae</taxon>
        <taxon>Caulifigura</taxon>
    </lineage>
</organism>
<accession>A0A517SCQ5</accession>